<dbReference type="NCBIfam" id="TIGR01484">
    <property type="entry name" value="HAD-SF-IIB"/>
    <property type="match status" value="1"/>
</dbReference>
<dbReference type="GO" id="GO:0000287">
    <property type="term" value="F:magnesium ion binding"/>
    <property type="evidence" value="ECO:0007669"/>
    <property type="project" value="TreeGrafter"/>
</dbReference>
<dbReference type="PANTHER" id="PTHR10000">
    <property type="entry name" value="PHOSPHOSERINE PHOSPHATASE"/>
    <property type="match status" value="1"/>
</dbReference>
<keyword evidence="3" id="KW-0460">Magnesium</keyword>
<dbReference type="Pfam" id="PF08282">
    <property type="entry name" value="Hydrolase_3"/>
    <property type="match status" value="1"/>
</dbReference>
<dbReference type="PANTHER" id="PTHR10000:SF8">
    <property type="entry name" value="HAD SUPERFAMILY HYDROLASE-LIKE, TYPE 3"/>
    <property type="match status" value="1"/>
</dbReference>
<organism evidence="4 5">
    <name type="scientific">Catenovulum maritimum</name>
    <dbReference type="NCBI Taxonomy" id="1513271"/>
    <lineage>
        <taxon>Bacteria</taxon>
        <taxon>Pseudomonadati</taxon>
        <taxon>Pseudomonadota</taxon>
        <taxon>Gammaproteobacteria</taxon>
        <taxon>Alteromonadales</taxon>
        <taxon>Alteromonadaceae</taxon>
        <taxon>Catenovulum</taxon>
    </lineage>
</organism>
<dbReference type="InterPro" id="IPR006379">
    <property type="entry name" value="HAD-SF_hydro_IIB"/>
</dbReference>
<keyword evidence="5" id="KW-1185">Reference proteome</keyword>
<proteinExistence type="predicted"/>
<evidence type="ECO:0000256" key="3">
    <source>
        <dbReference type="ARBA" id="ARBA00022842"/>
    </source>
</evidence>
<dbReference type="SFLD" id="SFLDG01140">
    <property type="entry name" value="C2.B:_Phosphomannomutase_and_P"/>
    <property type="match status" value="1"/>
</dbReference>
<dbReference type="RefSeq" id="WP_048692341.1">
    <property type="nucleotide sequence ID" value="NZ_KQ130490.1"/>
</dbReference>
<accession>A0A0J8GQU7</accession>
<dbReference type="Gene3D" id="3.30.980.20">
    <property type="entry name" value="Putative mannosyl-3-phosphoglycerate phosphatase, domain 2"/>
    <property type="match status" value="1"/>
</dbReference>
<dbReference type="Proteomes" id="UP000037600">
    <property type="component" value="Unassembled WGS sequence"/>
</dbReference>
<dbReference type="GO" id="GO:0050531">
    <property type="term" value="F:mannosyl-3-phosphoglycerate phosphatase activity"/>
    <property type="evidence" value="ECO:0007669"/>
    <property type="project" value="InterPro"/>
</dbReference>
<dbReference type="STRING" id="1513271.XM47_10655"/>
<name>A0A0J8GQU7_9ALTE</name>
<protein>
    <recommendedName>
        <fullName evidence="6">Mannosyl-3-phosphoglycerate phosphatase</fullName>
    </recommendedName>
</protein>
<reference evidence="4 5" key="1">
    <citation type="submission" date="2015-04" db="EMBL/GenBank/DDBJ databases">
        <title>Draft Genome Sequence of the Novel Agar-Digesting Marine Bacterium Q1.</title>
        <authorList>
            <person name="Li Y."/>
            <person name="Li D."/>
            <person name="Chen G."/>
            <person name="Du Z."/>
        </authorList>
    </citation>
    <scope>NUCLEOTIDE SEQUENCE [LARGE SCALE GENOMIC DNA]</scope>
    <source>
        <strain evidence="4 5">Q1</strain>
    </source>
</reference>
<keyword evidence="2" id="KW-0378">Hydrolase</keyword>
<dbReference type="PATRIC" id="fig|1513271.3.peg.2170"/>
<dbReference type="GO" id="GO:0051479">
    <property type="term" value="P:mannosylglycerate biosynthetic process"/>
    <property type="evidence" value="ECO:0007669"/>
    <property type="project" value="InterPro"/>
</dbReference>
<evidence type="ECO:0000256" key="2">
    <source>
        <dbReference type="ARBA" id="ARBA00022801"/>
    </source>
</evidence>
<dbReference type="InterPro" id="IPR006381">
    <property type="entry name" value="HAD-SF-IIB-MPGP"/>
</dbReference>
<comment type="caution">
    <text evidence="4">The sequence shown here is derived from an EMBL/GenBank/DDBJ whole genome shotgun (WGS) entry which is preliminary data.</text>
</comment>
<dbReference type="AlphaFoldDB" id="A0A0J8GQU7"/>
<dbReference type="SFLD" id="SFLDS00003">
    <property type="entry name" value="Haloacid_Dehalogenase"/>
    <property type="match status" value="1"/>
</dbReference>
<evidence type="ECO:0000313" key="4">
    <source>
        <dbReference type="EMBL" id="KMT65185.1"/>
    </source>
</evidence>
<evidence type="ECO:0000256" key="1">
    <source>
        <dbReference type="ARBA" id="ARBA00022723"/>
    </source>
</evidence>
<keyword evidence="1" id="KW-0479">Metal-binding</keyword>
<dbReference type="EMBL" id="LAZL01000015">
    <property type="protein sequence ID" value="KMT65185.1"/>
    <property type="molecule type" value="Genomic_DNA"/>
</dbReference>
<evidence type="ECO:0000313" key="5">
    <source>
        <dbReference type="Proteomes" id="UP000037600"/>
    </source>
</evidence>
<evidence type="ECO:0008006" key="6">
    <source>
        <dbReference type="Google" id="ProtNLM"/>
    </source>
</evidence>
<dbReference type="SFLD" id="SFLDG01142">
    <property type="entry name" value="C2.B.2:_Mannosyl-3-phosphoglyc"/>
    <property type="match status" value="1"/>
</dbReference>
<dbReference type="SUPFAM" id="SSF56784">
    <property type="entry name" value="HAD-like"/>
    <property type="match status" value="1"/>
</dbReference>
<gene>
    <name evidence="4" type="ORF">XM47_10655</name>
</gene>
<dbReference type="InterPro" id="IPR036412">
    <property type="entry name" value="HAD-like_sf"/>
</dbReference>
<dbReference type="InterPro" id="IPR023214">
    <property type="entry name" value="HAD_sf"/>
</dbReference>
<sequence length="269" mass="30327">MQLEPGHKIIIFTDMDGTLLDHHTYSWQPATPMLAKLKALNIPVICNTSKTFAEVVDLQQAIELDGPFIVENGAAIYPRVEKGNSHSDYQPMHRLGADRVSVLTLLAELRCQGFKFVGFNDWSTEEIAEHTGLEIKQAEQAGNRHFSEPIIWQDTEAQKTRFLNILNQHDLVGLQGGRYLSIQGLSDKGKALLWLKQYYQSLWNEPVITIALGDSANDIAMLEVADISIWIKSEKAFPKLNKTKQVIYSNGLGPIGWNETLDHILLNYK</sequence>
<dbReference type="OrthoDB" id="193379at2"/>
<dbReference type="GO" id="GO:0005829">
    <property type="term" value="C:cytosol"/>
    <property type="evidence" value="ECO:0007669"/>
    <property type="project" value="TreeGrafter"/>
</dbReference>
<dbReference type="Gene3D" id="3.40.50.1000">
    <property type="entry name" value="HAD superfamily/HAD-like"/>
    <property type="match status" value="1"/>
</dbReference>
<dbReference type="NCBIfam" id="TIGR01486">
    <property type="entry name" value="HAD-SF-IIB-MPGP"/>
    <property type="match status" value="1"/>
</dbReference>